<dbReference type="KEGG" id="hsr:HSBAA_60140"/>
<dbReference type="SUPFAM" id="SSF75304">
    <property type="entry name" value="Amidase signature (AS) enzymes"/>
    <property type="match status" value="1"/>
</dbReference>
<organism evidence="1 2">
    <name type="scientific">Vreelandella sulfidaeris</name>
    <dbReference type="NCBI Taxonomy" id="115553"/>
    <lineage>
        <taxon>Bacteria</taxon>
        <taxon>Pseudomonadati</taxon>
        <taxon>Pseudomonadota</taxon>
        <taxon>Gammaproteobacteria</taxon>
        <taxon>Oceanospirillales</taxon>
        <taxon>Halomonadaceae</taxon>
        <taxon>Vreelandella</taxon>
    </lineage>
</organism>
<name>A0A455UK21_9GAMM</name>
<proteinExistence type="predicted"/>
<dbReference type="AlphaFoldDB" id="A0A455UK21"/>
<evidence type="ECO:0008006" key="3">
    <source>
        <dbReference type="Google" id="ProtNLM"/>
    </source>
</evidence>
<dbReference type="EMBL" id="AP019514">
    <property type="protein sequence ID" value="BBI64708.1"/>
    <property type="molecule type" value="Genomic_DNA"/>
</dbReference>
<dbReference type="Proteomes" id="UP000320231">
    <property type="component" value="Chromosome"/>
</dbReference>
<reference evidence="1 2" key="1">
    <citation type="journal article" date="2019" name="Microbiol. Resour. Announc.">
        <title>Complete Genome Sequence of Halomonas sulfidaeris Strain Esulfide1 Isolated from a Metal Sulfide Rock at a Depth of 2,200 Meters, Obtained Using Nanopore Sequencing.</title>
        <authorList>
            <person name="Saito M."/>
            <person name="Nishigata A."/>
            <person name="Galipon J."/>
            <person name="Arakawa K."/>
        </authorList>
    </citation>
    <scope>NUCLEOTIDE SEQUENCE [LARGE SCALE GENOMIC DNA]</scope>
    <source>
        <strain evidence="1 2">ATCC BAA-803</strain>
    </source>
</reference>
<protein>
    <recommendedName>
        <fullName evidence="3">Amidase domain-containing protein</fullName>
    </recommendedName>
</protein>
<sequence>MQNSPIFLPLREQHERLRTGTLTATALVEAAIAAYQQRGKHDHAYLTWNGEQALAMAKAADAVLAQGGDAGR</sequence>
<evidence type="ECO:0000313" key="2">
    <source>
        <dbReference type="Proteomes" id="UP000320231"/>
    </source>
</evidence>
<accession>A0A455UK21</accession>
<gene>
    <name evidence="1" type="ORF">HSBAA_60140</name>
</gene>
<dbReference type="InterPro" id="IPR036928">
    <property type="entry name" value="AS_sf"/>
</dbReference>
<evidence type="ECO:0000313" key="1">
    <source>
        <dbReference type="EMBL" id="BBI64708.1"/>
    </source>
</evidence>
<dbReference type="Gene3D" id="3.90.1300.10">
    <property type="entry name" value="Amidase signature (AS) domain"/>
    <property type="match status" value="1"/>
</dbReference>